<proteinExistence type="predicted"/>
<organism evidence="1">
    <name type="scientific">Arundo donax</name>
    <name type="common">Giant reed</name>
    <name type="synonym">Donax arundinaceus</name>
    <dbReference type="NCBI Taxonomy" id="35708"/>
    <lineage>
        <taxon>Eukaryota</taxon>
        <taxon>Viridiplantae</taxon>
        <taxon>Streptophyta</taxon>
        <taxon>Embryophyta</taxon>
        <taxon>Tracheophyta</taxon>
        <taxon>Spermatophyta</taxon>
        <taxon>Magnoliopsida</taxon>
        <taxon>Liliopsida</taxon>
        <taxon>Poales</taxon>
        <taxon>Poaceae</taxon>
        <taxon>PACMAD clade</taxon>
        <taxon>Arundinoideae</taxon>
        <taxon>Arundineae</taxon>
        <taxon>Arundo</taxon>
    </lineage>
</organism>
<reference evidence="1" key="2">
    <citation type="journal article" date="2015" name="Data Brief">
        <title>Shoot transcriptome of the giant reed, Arundo donax.</title>
        <authorList>
            <person name="Barrero R.A."/>
            <person name="Guerrero F.D."/>
            <person name="Moolhuijzen P."/>
            <person name="Goolsby J.A."/>
            <person name="Tidwell J."/>
            <person name="Bellgard S.E."/>
            <person name="Bellgard M.I."/>
        </authorList>
    </citation>
    <scope>NUCLEOTIDE SEQUENCE</scope>
    <source>
        <tissue evidence="1">Shoot tissue taken approximately 20 cm above the soil surface</tissue>
    </source>
</reference>
<evidence type="ECO:0000313" key="1">
    <source>
        <dbReference type="EMBL" id="JAE15832.1"/>
    </source>
</evidence>
<reference evidence="1" key="1">
    <citation type="submission" date="2014-09" db="EMBL/GenBank/DDBJ databases">
        <authorList>
            <person name="Magalhaes I.L.F."/>
            <person name="Oliveira U."/>
            <person name="Santos F.R."/>
            <person name="Vidigal T.H.D.A."/>
            <person name="Brescovit A.D."/>
            <person name="Santos A.J."/>
        </authorList>
    </citation>
    <scope>NUCLEOTIDE SEQUENCE</scope>
    <source>
        <tissue evidence="1">Shoot tissue taken approximately 20 cm above the soil surface</tissue>
    </source>
</reference>
<name>A0A0A9FU97_ARUDO</name>
<protein>
    <submittedName>
        <fullName evidence="1">Uncharacterized protein</fullName>
    </submittedName>
</protein>
<accession>A0A0A9FU97</accession>
<dbReference type="EMBL" id="GBRH01182064">
    <property type="protein sequence ID" value="JAE15832.1"/>
    <property type="molecule type" value="Transcribed_RNA"/>
</dbReference>
<sequence>MNSNAIRNNSTI</sequence>